<gene>
    <name evidence="2" type="ORF">LCGC14_3164780</name>
</gene>
<accession>A0A0F8WCN0</accession>
<protein>
    <submittedName>
        <fullName evidence="2">Uncharacterized protein</fullName>
    </submittedName>
</protein>
<dbReference type="EMBL" id="LAZR01070054">
    <property type="protein sequence ID" value="KKK45865.1"/>
    <property type="molecule type" value="Genomic_DNA"/>
</dbReference>
<organism evidence="2">
    <name type="scientific">marine sediment metagenome</name>
    <dbReference type="NCBI Taxonomy" id="412755"/>
    <lineage>
        <taxon>unclassified sequences</taxon>
        <taxon>metagenomes</taxon>
        <taxon>ecological metagenomes</taxon>
    </lineage>
</organism>
<feature type="region of interest" description="Disordered" evidence="1">
    <location>
        <begin position="1"/>
        <end position="29"/>
    </location>
</feature>
<evidence type="ECO:0000313" key="2">
    <source>
        <dbReference type="EMBL" id="KKK45865.1"/>
    </source>
</evidence>
<sequence length="39" mass="4293">SLRQRQALPQGERYGEGVESGPSNMGVVTRDIIESCGWE</sequence>
<proteinExistence type="predicted"/>
<evidence type="ECO:0000256" key="1">
    <source>
        <dbReference type="SAM" id="MobiDB-lite"/>
    </source>
</evidence>
<name>A0A0F8WCN0_9ZZZZ</name>
<reference evidence="2" key="1">
    <citation type="journal article" date="2015" name="Nature">
        <title>Complex archaea that bridge the gap between prokaryotes and eukaryotes.</title>
        <authorList>
            <person name="Spang A."/>
            <person name="Saw J.H."/>
            <person name="Jorgensen S.L."/>
            <person name="Zaremba-Niedzwiedzka K."/>
            <person name="Martijn J."/>
            <person name="Lind A.E."/>
            <person name="van Eijk R."/>
            <person name="Schleper C."/>
            <person name="Guy L."/>
            <person name="Ettema T.J."/>
        </authorList>
    </citation>
    <scope>NUCLEOTIDE SEQUENCE</scope>
</reference>
<dbReference type="AlphaFoldDB" id="A0A0F8WCN0"/>
<feature type="non-terminal residue" evidence="2">
    <location>
        <position position="1"/>
    </location>
</feature>
<comment type="caution">
    <text evidence="2">The sequence shown here is derived from an EMBL/GenBank/DDBJ whole genome shotgun (WGS) entry which is preliminary data.</text>
</comment>